<feature type="transmembrane region" description="Helical" evidence="1">
    <location>
        <begin position="46"/>
        <end position="65"/>
    </location>
</feature>
<feature type="transmembrane region" description="Helical" evidence="1">
    <location>
        <begin position="20"/>
        <end position="40"/>
    </location>
</feature>
<reference evidence="2" key="1">
    <citation type="submission" date="2022-11" db="EMBL/GenBank/DDBJ databases">
        <authorList>
            <person name="Kikuchi T."/>
        </authorList>
    </citation>
    <scope>NUCLEOTIDE SEQUENCE</scope>
    <source>
        <strain evidence="2">PS1010</strain>
    </source>
</reference>
<name>A0A9P1I5W8_9PELO</name>
<gene>
    <name evidence="2" type="ORF">CAMP_LOCUS1313</name>
</gene>
<evidence type="ECO:0008006" key="4">
    <source>
        <dbReference type="Google" id="ProtNLM"/>
    </source>
</evidence>
<protein>
    <recommendedName>
        <fullName evidence="4">MARVEL domain-containing protein</fullName>
    </recommendedName>
</protein>
<feature type="transmembrane region" description="Helical" evidence="1">
    <location>
        <begin position="86"/>
        <end position="107"/>
    </location>
</feature>
<keyword evidence="1" id="KW-1133">Transmembrane helix</keyword>
<dbReference type="AlphaFoldDB" id="A0A9P1I5W8"/>
<keyword evidence="1" id="KW-0812">Transmembrane</keyword>
<feature type="transmembrane region" description="Helical" evidence="1">
    <location>
        <begin position="113"/>
        <end position="136"/>
    </location>
</feature>
<evidence type="ECO:0000256" key="1">
    <source>
        <dbReference type="SAM" id="Phobius"/>
    </source>
</evidence>
<dbReference type="Proteomes" id="UP001152747">
    <property type="component" value="Unassembled WGS sequence"/>
</dbReference>
<evidence type="ECO:0000313" key="3">
    <source>
        <dbReference type="Proteomes" id="UP001152747"/>
    </source>
</evidence>
<keyword evidence="3" id="KW-1185">Reference proteome</keyword>
<evidence type="ECO:0000313" key="2">
    <source>
        <dbReference type="EMBL" id="CAI5438676.1"/>
    </source>
</evidence>
<dbReference type="EMBL" id="CANHGI010000001">
    <property type="protein sequence ID" value="CAI5438676.1"/>
    <property type="molecule type" value="Genomic_DNA"/>
</dbReference>
<accession>A0A9P1I5W8</accession>
<keyword evidence="1" id="KW-0472">Membrane</keyword>
<proteinExistence type="predicted"/>
<dbReference type="OrthoDB" id="10028364at2759"/>
<organism evidence="2 3">
    <name type="scientific">Caenorhabditis angaria</name>
    <dbReference type="NCBI Taxonomy" id="860376"/>
    <lineage>
        <taxon>Eukaryota</taxon>
        <taxon>Metazoa</taxon>
        <taxon>Ecdysozoa</taxon>
        <taxon>Nematoda</taxon>
        <taxon>Chromadorea</taxon>
        <taxon>Rhabditida</taxon>
        <taxon>Rhabditina</taxon>
        <taxon>Rhabditomorpha</taxon>
        <taxon>Rhabditoidea</taxon>
        <taxon>Rhabditidae</taxon>
        <taxon>Peloderinae</taxon>
        <taxon>Caenorhabditis</taxon>
    </lineage>
</organism>
<comment type="caution">
    <text evidence="2">The sequence shown here is derived from an EMBL/GenBank/DDBJ whole genome shotgun (WGS) entry which is preliminary data.</text>
</comment>
<sequence>MRNQKPKFDVWRLAQLSSALHIFQIIGSLSILGLISTVSLNFPPTYASFIICFFSSTLSAIFLVSEVCGLTKVREFSDEWVFWESTYISSFTFFYSINTITVLYSSIRWNHTNFWFASIVSILVAISFYVSLTQIARKNLENLKRSEIPKIVLRRN</sequence>